<dbReference type="OrthoDB" id="10359095at2759"/>
<dbReference type="AlphaFoldDB" id="A0A1R0GTQ9"/>
<comment type="caution">
    <text evidence="1">The sequence shown here is derived from an EMBL/GenBank/DDBJ whole genome shotgun (WGS) entry which is preliminary data.</text>
</comment>
<name>A0A1R0GTQ9_9FUNG</name>
<gene>
    <name evidence="1" type="ORF">AYI68_g5638</name>
</gene>
<organism evidence="1 2">
    <name type="scientific">Smittium mucronatum</name>
    <dbReference type="NCBI Taxonomy" id="133383"/>
    <lineage>
        <taxon>Eukaryota</taxon>
        <taxon>Fungi</taxon>
        <taxon>Fungi incertae sedis</taxon>
        <taxon>Zoopagomycota</taxon>
        <taxon>Kickxellomycotina</taxon>
        <taxon>Harpellomycetes</taxon>
        <taxon>Harpellales</taxon>
        <taxon>Legeriomycetaceae</taxon>
        <taxon>Smittium</taxon>
    </lineage>
</organism>
<sequence>MTTGKIPTKRKIPCLGGTKLKPGLPLLDNNESIEDFVENILSQFGETQTCFEIDNRRKIPFLKNYKRKRSGKRKKIEISYNGKKLDLLETTEYSEDVKNITMSSYSGFNFC</sequence>
<evidence type="ECO:0000313" key="2">
    <source>
        <dbReference type="Proteomes" id="UP000187455"/>
    </source>
</evidence>
<keyword evidence="2" id="KW-1185">Reference proteome</keyword>
<proteinExistence type="predicted"/>
<dbReference type="Proteomes" id="UP000187455">
    <property type="component" value="Unassembled WGS sequence"/>
</dbReference>
<dbReference type="EMBL" id="LSSL01003614">
    <property type="protein sequence ID" value="OLY80265.1"/>
    <property type="molecule type" value="Genomic_DNA"/>
</dbReference>
<reference evidence="1 2" key="1">
    <citation type="journal article" date="2016" name="Mol. Biol. Evol.">
        <title>Genome-Wide Survey of Gut Fungi (Harpellales) Reveals the First Horizontally Transferred Ubiquitin Gene from a Mosquito Host.</title>
        <authorList>
            <person name="Wang Y."/>
            <person name="White M.M."/>
            <person name="Kvist S."/>
            <person name="Moncalvo J.M."/>
        </authorList>
    </citation>
    <scope>NUCLEOTIDE SEQUENCE [LARGE SCALE GENOMIC DNA]</scope>
    <source>
        <strain evidence="1 2">ALG-7-W6</strain>
    </source>
</reference>
<evidence type="ECO:0000313" key="1">
    <source>
        <dbReference type="EMBL" id="OLY80265.1"/>
    </source>
</evidence>
<protein>
    <submittedName>
        <fullName evidence="1">Uncharacterized protein</fullName>
    </submittedName>
</protein>
<accession>A0A1R0GTQ9</accession>